<dbReference type="Proteomes" id="UP000053902">
    <property type="component" value="Unassembled WGS sequence"/>
</dbReference>
<sequence length="138" mass="15177">MPKCRVFGIDDGLKEVVADGLYMKHLFGQNISVSIVKFVEKVGHNLPAKSHHHGEEASLQIVGECSVFEGQGQTGDPEVKMAQRSAMIIPAELDHYGSNRFGAEGVSMRLNVVTPPRPEFGPEDSVPYYPLKDREARA</sequence>
<evidence type="ECO:0000313" key="2">
    <source>
        <dbReference type="EMBL" id="CDZ94107.1"/>
    </source>
</evidence>
<accession>A0A078LUX3</accession>
<dbReference type="RefSeq" id="WP_037023238.1">
    <property type="nucleotide sequence ID" value="NZ_CCSF01000001.1"/>
</dbReference>
<dbReference type="STRING" id="1499686.BN1079_01418"/>
<dbReference type="Gene3D" id="2.60.120.10">
    <property type="entry name" value="Jelly Rolls"/>
    <property type="match status" value="1"/>
</dbReference>
<dbReference type="HOGENOM" id="CLU_1863128_0_0_6"/>
<name>A0A078LUX3_9PSED</name>
<dbReference type="AlphaFoldDB" id="A0A078LUX3"/>
<dbReference type="eggNOG" id="COG1917">
    <property type="taxonomic scope" value="Bacteria"/>
</dbReference>
<gene>
    <name evidence="2" type="ORF">BN1079_01418</name>
</gene>
<dbReference type="OrthoDB" id="7594533at2"/>
<evidence type="ECO:0008006" key="4">
    <source>
        <dbReference type="Google" id="ProtNLM"/>
    </source>
</evidence>
<dbReference type="InterPro" id="IPR014710">
    <property type="entry name" value="RmlC-like_jellyroll"/>
</dbReference>
<dbReference type="EMBL" id="CCSF01000001">
    <property type="protein sequence ID" value="CDZ94107.1"/>
    <property type="molecule type" value="Genomic_DNA"/>
</dbReference>
<reference evidence="2 3" key="1">
    <citation type="submission" date="2014-07" db="EMBL/GenBank/DDBJ databases">
        <authorList>
            <person name="Urmite Genomes Urmite Genomes"/>
        </authorList>
    </citation>
    <scope>NUCLEOTIDE SEQUENCE [LARGE SCALE GENOMIC DNA]</scope>
    <source>
        <strain evidence="2 3">20_BN</strain>
    </source>
</reference>
<proteinExistence type="predicted"/>
<evidence type="ECO:0000313" key="3">
    <source>
        <dbReference type="Proteomes" id="UP000053902"/>
    </source>
</evidence>
<organism evidence="2 3">
    <name type="scientific">Pseudomonas saudiphocaensis</name>
    <dbReference type="NCBI Taxonomy" id="1499686"/>
    <lineage>
        <taxon>Bacteria</taxon>
        <taxon>Pseudomonadati</taxon>
        <taxon>Pseudomonadota</taxon>
        <taxon>Gammaproteobacteria</taxon>
        <taxon>Pseudomonadales</taxon>
        <taxon>Pseudomonadaceae</taxon>
        <taxon>Pseudomonas</taxon>
    </lineage>
</organism>
<feature type="region of interest" description="Disordered" evidence="1">
    <location>
        <begin position="116"/>
        <end position="138"/>
    </location>
</feature>
<keyword evidence="3" id="KW-1185">Reference proteome</keyword>
<evidence type="ECO:0000256" key="1">
    <source>
        <dbReference type="SAM" id="MobiDB-lite"/>
    </source>
</evidence>
<protein>
    <recommendedName>
        <fullName evidence="4">Cupin</fullName>
    </recommendedName>
</protein>